<organism evidence="7 8">
    <name type="scientific">Megasphaera vaginalis</name>
    <name type="common">ex Srinivasan et al. 2021</name>
    <dbReference type="NCBI Taxonomy" id="1111454"/>
    <lineage>
        <taxon>Bacteria</taxon>
        <taxon>Bacillati</taxon>
        <taxon>Bacillota</taxon>
        <taxon>Negativicutes</taxon>
        <taxon>Veillonellales</taxon>
        <taxon>Veillonellaceae</taxon>
        <taxon>Megasphaera</taxon>
    </lineage>
</organism>
<evidence type="ECO:0000256" key="3">
    <source>
        <dbReference type="ARBA" id="ARBA00022692"/>
    </source>
</evidence>
<evidence type="ECO:0000256" key="2">
    <source>
        <dbReference type="ARBA" id="ARBA00005268"/>
    </source>
</evidence>
<keyword evidence="5 6" id="KW-0472">Membrane</keyword>
<keyword evidence="3 6" id="KW-0812">Transmembrane</keyword>
<feature type="transmembrane region" description="Helical" evidence="6">
    <location>
        <begin position="220"/>
        <end position="245"/>
    </location>
</feature>
<dbReference type="OrthoDB" id="9791807at2"/>
<feature type="transmembrane region" description="Helical" evidence="6">
    <location>
        <begin position="36"/>
        <end position="59"/>
    </location>
</feature>
<reference evidence="7 8" key="1">
    <citation type="submission" date="2013-09" db="EMBL/GenBank/DDBJ databases">
        <authorList>
            <person name="Durkin A.S."/>
            <person name="Haft D.R."/>
            <person name="McCorrison J."/>
            <person name="Torralba M."/>
            <person name="Gillis M."/>
            <person name="Haft D.H."/>
            <person name="Methe B."/>
            <person name="Sutton G."/>
            <person name="Nelson K.E."/>
        </authorList>
    </citation>
    <scope>NUCLEOTIDE SEQUENCE [LARGE SCALE GENOMIC DNA]</scope>
    <source>
        <strain evidence="7 8">BV3C16-1</strain>
    </source>
</reference>
<dbReference type="InterPro" id="IPR005226">
    <property type="entry name" value="UPF0014_fam"/>
</dbReference>
<gene>
    <name evidence="7" type="ORF">HMPREF1250_0891</name>
</gene>
<feature type="transmembrane region" description="Helical" evidence="6">
    <location>
        <begin position="12"/>
        <end position="29"/>
    </location>
</feature>
<name>U7UL55_9FIRM</name>
<feature type="transmembrane region" description="Helical" evidence="6">
    <location>
        <begin position="95"/>
        <end position="114"/>
    </location>
</feature>
<feature type="transmembrane region" description="Helical" evidence="6">
    <location>
        <begin position="193"/>
        <end position="214"/>
    </location>
</feature>
<comment type="caution">
    <text evidence="7">The sequence shown here is derived from an EMBL/GenBank/DDBJ whole genome shotgun (WGS) entry which is preliminary data.</text>
</comment>
<dbReference type="AlphaFoldDB" id="U7UL55"/>
<feature type="transmembrane region" description="Helical" evidence="6">
    <location>
        <begin position="126"/>
        <end position="146"/>
    </location>
</feature>
<dbReference type="PANTHER" id="PTHR30028:SF0">
    <property type="entry name" value="PROTEIN ALUMINUM SENSITIVE 3"/>
    <property type="match status" value="1"/>
</dbReference>
<dbReference type="GO" id="GO:0005886">
    <property type="term" value="C:plasma membrane"/>
    <property type="evidence" value="ECO:0007669"/>
    <property type="project" value="TreeGrafter"/>
</dbReference>
<dbReference type="Proteomes" id="UP000017090">
    <property type="component" value="Unassembled WGS sequence"/>
</dbReference>
<evidence type="ECO:0000256" key="1">
    <source>
        <dbReference type="ARBA" id="ARBA00004141"/>
    </source>
</evidence>
<dbReference type="eggNOG" id="COG0390">
    <property type="taxonomic scope" value="Bacteria"/>
</dbReference>
<keyword evidence="8" id="KW-1185">Reference proteome</keyword>
<evidence type="ECO:0000313" key="8">
    <source>
        <dbReference type="Proteomes" id="UP000017090"/>
    </source>
</evidence>
<evidence type="ECO:0000256" key="5">
    <source>
        <dbReference type="ARBA" id="ARBA00023136"/>
    </source>
</evidence>
<evidence type="ECO:0000313" key="7">
    <source>
        <dbReference type="EMBL" id="ERT60041.1"/>
    </source>
</evidence>
<accession>U7UL55</accession>
<comment type="similarity">
    <text evidence="2">Belongs to the UPF0014 family.</text>
</comment>
<comment type="subcellular location">
    <subcellularLocation>
        <location evidence="1">Membrane</location>
        <topology evidence="1">Multi-pass membrane protein</topology>
    </subcellularLocation>
</comment>
<dbReference type="RefSeq" id="WP_023053613.1">
    <property type="nucleotide sequence ID" value="NZ_AWXA01000028.1"/>
</dbReference>
<evidence type="ECO:0000256" key="6">
    <source>
        <dbReference type="SAM" id="Phobius"/>
    </source>
</evidence>
<sequence>MAEITPLSIDRFLLIYLLLLIILMIMKKCKIRQSRLLLLGSLQMTVQLVLAGWLLTYIFNNAEPLYTVMYVLVMIGFTIRRVLSKNRELNKKFRLYIALTLSISGISIIVFFITCVIKENFFNPQYVIPLSGMIFGNVMTGLNLGLKTFRESIDAEGEKIEALLNFGGTPDDILRPFVSQALETALFPTLNSMVGMGIVSLPGMMTGQILAGAIPATAILYQIAIMIAIATTVCLSVFGSLYLGYRTIYNKDAQILFLRH</sequence>
<dbReference type="PANTHER" id="PTHR30028">
    <property type="entry name" value="UPF0014 INNER MEMBRANE PROTEIN YBBM-RELATED"/>
    <property type="match status" value="1"/>
</dbReference>
<proteinExistence type="inferred from homology"/>
<keyword evidence="4 6" id="KW-1133">Transmembrane helix</keyword>
<dbReference type="STRING" id="1111454.HMPREF1250_0891"/>
<protein>
    <submittedName>
        <fullName evidence="7">TIGR00245 family protein</fullName>
    </submittedName>
</protein>
<dbReference type="Pfam" id="PF03649">
    <property type="entry name" value="UPF0014"/>
    <property type="match status" value="1"/>
</dbReference>
<feature type="transmembrane region" description="Helical" evidence="6">
    <location>
        <begin position="65"/>
        <end position="83"/>
    </location>
</feature>
<dbReference type="PATRIC" id="fig|1111454.3.peg.1085"/>
<evidence type="ECO:0000256" key="4">
    <source>
        <dbReference type="ARBA" id="ARBA00022989"/>
    </source>
</evidence>
<dbReference type="EMBL" id="AWXA01000028">
    <property type="protein sequence ID" value="ERT60041.1"/>
    <property type="molecule type" value="Genomic_DNA"/>
</dbReference>